<dbReference type="OrthoDB" id="5422068at2759"/>
<dbReference type="SUPFAM" id="SSF51316">
    <property type="entry name" value="Mss4-like"/>
    <property type="match status" value="1"/>
</dbReference>
<dbReference type="AlphaFoldDB" id="A0A0J6Y9W6"/>
<dbReference type="Gene3D" id="3.90.1590.10">
    <property type="entry name" value="glutathione-dependent formaldehyde- activating enzyme (gfa)"/>
    <property type="match status" value="1"/>
</dbReference>
<sequence length="306" mass="35011">MSKDQWDATHVIYCPTTVSLDLRRYDRVTQIGYDQSLVLWDVWCPCIYPAQRTGQILPFRGITGRGWSYGRERTFSDLGCKQSMLAHYREWRVGVLDVRRTRGFQQMFYRKGASPRAAKATPASHHLPDLIYLSRIFRLHRRFQAKVEKIAFIPRANIYRTGNTMMDYDIPTIQKYVSFRGVSRAFCGVCGATLFWYCDARPGVVGVSVGQLDNSSGVRPEGWLDSAPARTSRGEWYGKVSPAIGHSIVVMQQHYSVHRFETTIFGPDYEITAYPKSMIETLPERPLEYLVMLFIGGTAFQCAFLA</sequence>
<dbReference type="Proteomes" id="UP000054565">
    <property type="component" value="Unassembled WGS sequence"/>
</dbReference>
<dbReference type="EMBL" id="DS028095">
    <property type="protein sequence ID" value="KMP04520.1"/>
    <property type="molecule type" value="Genomic_DNA"/>
</dbReference>
<reference evidence="2" key="1">
    <citation type="journal article" date="2010" name="Genome Res.">
        <title>Population genomic sequencing of Coccidioides fungi reveals recent hybridization and transposon control.</title>
        <authorList>
            <person name="Neafsey D.E."/>
            <person name="Barker B.M."/>
            <person name="Sharpton T.J."/>
            <person name="Stajich J.E."/>
            <person name="Park D.J."/>
            <person name="Whiston E."/>
            <person name="Hung C.-Y."/>
            <person name="McMahan C."/>
            <person name="White J."/>
            <person name="Sykes S."/>
            <person name="Heiman D."/>
            <person name="Young S."/>
            <person name="Zeng Q."/>
            <person name="Abouelleil A."/>
            <person name="Aftuck L."/>
            <person name="Bessette D."/>
            <person name="Brown A."/>
            <person name="FitzGerald M."/>
            <person name="Lui A."/>
            <person name="Macdonald J.P."/>
            <person name="Priest M."/>
            <person name="Orbach M.J."/>
            <person name="Galgiani J.N."/>
            <person name="Kirkland T.N."/>
            <person name="Cole G.T."/>
            <person name="Birren B.W."/>
            <person name="Henn M.R."/>
            <person name="Taylor J.W."/>
            <person name="Rounsley S.D."/>
        </authorList>
    </citation>
    <scope>NUCLEOTIDE SEQUENCE [LARGE SCALE GENOMIC DNA]</scope>
    <source>
        <strain evidence="2">RMSCC 2394</strain>
    </source>
</reference>
<dbReference type="STRING" id="404692.A0A0J6Y9W6"/>
<organism evidence="1 2">
    <name type="scientific">Coccidioides immitis RMSCC 2394</name>
    <dbReference type="NCBI Taxonomy" id="404692"/>
    <lineage>
        <taxon>Eukaryota</taxon>
        <taxon>Fungi</taxon>
        <taxon>Dikarya</taxon>
        <taxon>Ascomycota</taxon>
        <taxon>Pezizomycotina</taxon>
        <taxon>Eurotiomycetes</taxon>
        <taxon>Eurotiomycetidae</taxon>
        <taxon>Onygenales</taxon>
        <taxon>Onygenaceae</taxon>
        <taxon>Coccidioides</taxon>
    </lineage>
</organism>
<name>A0A0J6Y9W6_COCIT</name>
<protein>
    <submittedName>
        <fullName evidence="1">DUF636 domain containing protein</fullName>
    </submittedName>
</protein>
<accession>A0A0J6Y9W6</accession>
<evidence type="ECO:0000313" key="1">
    <source>
        <dbReference type="EMBL" id="KMP04520.1"/>
    </source>
</evidence>
<gene>
    <name evidence="1" type="ORF">CIRG_04201</name>
</gene>
<proteinExistence type="predicted"/>
<evidence type="ECO:0000313" key="2">
    <source>
        <dbReference type="Proteomes" id="UP000054565"/>
    </source>
</evidence>
<dbReference type="InterPro" id="IPR011057">
    <property type="entry name" value="Mss4-like_sf"/>
</dbReference>